<keyword evidence="2" id="KW-1185">Reference proteome</keyword>
<dbReference type="Proteomes" id="UP001324427">
    <property type="component" value="Unassembled WGS sequence"/>
</dbReference>
<gene>
    <name evidence="1" type="ORF">LTR36_006653</name>
</gene>
<organism evidence="1 2">
    <name type="scientific">Oleoguttula mirabilis</name>
    <dbReference type="NCBI Taxonomy" id="1507867"/>
    <lineage>
        <taxon>Eukaryota</taxon>
        <taxon>Fungi</taxon>
        <taxon>Dikarya</taxon>
        <taxon>Ascomycota</taxon>
        <taxon>Pezizomycotina</taxon>
        <taxon>Dothideomycetes</taxon>
        <taxon>Dothideomycetidae</taxon>
        <taxon>Mycosphaerellales</taxon>
        <taxon>Teratosphaeriaceae</taxon>
        <taxon>Oleoguttula</taxon>
    </lineage>
</organism>
<name>A0AAV9JBU2_9PEZI</name>
<dbReference type="EMBL" id="JAVFHQ010000040">
    <property type="protein sequence ID" value="KAK4542605.1"/>
    <property type="molecule type" value="Genomic_DNA"/>
</dbReference>
<comment type="caution">
    <text evidence="1">The sequence shown here is derived from an EMBL/GenBank/DDBJ whole genome shotgun (WGS) entry which is preliminary data.</text>
</comment>
<proteinExistence type="predicted"/>
<evidence type="ECO:0000313" key="1">
    <source>
        <dbReference type="EMBL" id="KAK4542605.1"/>
    </source>
</evidence>
<dbReference type="AlphaFoldDB" id="A0AAV9JBU2"/>
<accession>A0AAV9JBU2</accession>
<protein>
    <submittedName>
        <fullName evidence="1">Uncharacterized protein</fullName>
    </submittedName>
</protein>
<sequence>MSSPGPREATGTARELSVRITTASISHDELERGEPAMQRPDSWREMRMLDRAVEAAVTVRFVMEGSLSKVIGLAESQLTATHTLGDLADRLLVEIGSAVDPANHEGRVSEHNAEVSLGNRARSDDAEQHWRMRHEARRGNPIAQICLIYDGRFDTWQMADVDLCNAAR</sequence>
<evidence type="ECO:0000313" key="2">
    <source>
        <dbReference type="Proteomes" id="UP001324427"/>
    </source>
</evidence>
<reference evidence="1 2" key="1">
    <citation type="submission" date="2021-11" db="EMBL/GenBank/DDBJ databases">
        <title>Black yeast isolated from Biological Soil Crust.</title>
        <authorList>
            <person name="Kurbessoian T."/>
        </authorList>
    </citation>
    <scope>NUCLEOTIDE SEQUENCE [LARGE SCALE GENOMIC DNA]</scope>
    <source>
        <strain evidence="1 2">CCFEE 5522</strain>
    </source>
</reference>